<protein>
    <submittedName>
        <fullName evidence="1">Uncharacterized protein</fullName>
    </submittedName>
</protein>
<organism evidence="1 2">
    <name type="scientific">Microthlaspi erraticum</name>
    <dbReference type="NCBI Taxonomy" id="1685480"/>
    <lineage>
        <taxon>Eukaryota</taxon>
        <taxon>Viridiplantae</taxon>
        <taxon>Streptophyta</taxon>
        <taxon>Embryophyta</taxon>
        <taxon>Tracheophyta</taxon>
        <taxon>Spermatophyta</taxon>
        <taxon>Magnoliopsida</taxon>
        <taxon>eudicotyledons</taxon>
        <taxon>Gunneridae</taxon>
        <taxon>Pentapetalae</taxon>
        <taxon>rosids</taxon>
        <taxon>malvids</taxon>
        <taxon>Brassicales</taxon>
        <taxon>Brassicaceae</taxon>
        <taxon>Coluteocarpeae</taxon>
        <taxon>Microthlaspi</taxon>
    </lineage>
</organism>
<evidence type="ECO:0000313" key="2">
    <source>
        <dbReference type="Proteomes" id="UP000467841"/>
    </source>
</evidence>
<proteinExistence type="predicted"/>
<dbReference type="Proteomes" id="UP000467841">
    <property type="component" value="Unassembled WGS sequence"/>
</dbReference>
<accession>A0A6D2JI99</accession>
<dbReference type="EMBL" id="CACVBM020001213">
    <property type="protein sequence ID" value="CAA7039578.1"/>
    <property type="molecule type" value="Genomic_DNA"/>
</dbReference>
<reference evidence="1" key="1">
    <citation type="submission" date="2020-01" db="EMBL/GenBank/DDBJ databases">
        <authorList>
            <person name="Mishra B."/>
        </authorList>
    </citation>
    <scope>NUCLEOTIDE SEQUENCE [LARGE SCALE GENOMIC DNA]</scope>
</reference>
<dbReference type="AlphaFoldDB" id="A0A6D2JI99"/>
<evidence type="ECO:0000313" key="1">
    <source>
        <dbReference type="EMBL" id="CAA7039578.1"/>
    </source>
</evidence>
<comment type="caution">
    <text evidence="1">The sequence shown here is derived from an EMBL/GenBank/DDBJ whole genome shotgun (WGS) entry which is preliminary data.</text>
</comment>
<sequence length="70" mass="8129">MTREKISSTKRDSGVQSLSNLRFSLISWDPYHLKRRSSRVKREGGWAYPWDLPCRSIRFCPAISGEAPYP</sequence>
<name>A0A6D2JI99_9BRAS</name>
<gene>
    <name evidence="1" type="ORF">MERR_LOCUS26813</name>
</gene>
<keyword evidence="2" id="KW-1185">Reference proteome</keyword>